<sequence>MALPHHDNENSDSQAFKARERLQKVNWDNEASMTMATSTESSPSGTSLDSDVFSMSDDCEDTSISDGGTLRLPIVIRTAFRLCEGFIKTHGNGTPSSTAAEFMLLPSSATSSKLAETSTGLYDSRTKGNTRKRQGDSDDEGSFRPPKKRSRAEAEKHLACPFSKREPSRHQACLKLRLKRIRDVKQHIYRKHCPKFYCDRCKDVFGTETELNEHSLAGGASLSCMPSSLLEGISHRQRYLLSKKSRKDATETEQWFDVWNVIFPTQARPMSPYLDTEVDKLLTSMREYCHENQEAVLLEPVLSAAMDLLLDRCFANQSLNAASPAQNSYSGSTSQSDKPPSAPTPAGSSQSGADSGIGMGRRLPPSMPPAPWFKLSSHQQATTQPTIAAQPSRRVSAEQTLAILSPLGTAGVRPQDGDFSGDVQQIFSDFTGFDTTVDLGEQDRNLRWESLLDGDGS</sequence>
<dbReference type="EMBL" id="QAPG01010712">
    <property type="protein sequence ID" value="TDZ13455.1"/>
    <property type="molecule type" value="Genomic_DNA"/>
</dbReference>
<name>A0A4R8PM49_9PEZI</name>
<feature type="region of interest" description="Disordered" evidence="1">
    <location>
        <begin position="1"/>
        <end position="54"/>
    </location>
</feature>
<organism evidence="2 3">
    <name type="scientific">Colletotrichum spinosum</name>
    <dbReference type="NCBI Taxonomy" id="1347390"/>
    <lineage>
        <taxon>Eukaryota</taxon>
        <taxon>Fungi</taxon>
        <taxon>Dikarya</taxon>
        <taxon>Ascomycota</taxon>
        <taxon>Pezizomycotina</taxon>
        <taxon>Sordariomycetes</taxon>
        <taxon>Hypocreomycetidae</taxon>
        <taxon>Glomerellales</taxon>
        <taxon>Glomerellaceae</taxon>
        <taxon>Colletotrichum</taxon>
        <taxon>Colletotrichum orbiculare species complex</taxon>
    </lineage>
</organism>
<feature type="compositionally biased region" description="Low complexity" evidence="1">
    <location>
        <begin position="379"/>
        <end position="391"/>
    </location>
</feature>
<gene>
    <name evidence="2" type="ORF">C8035_v004483</name>
</gene>
<evidence type="ECO:0008006" key="4">
    <source>
        <dbReference type="Google" id="ProtNLM"/>
    </source>
</evidence>
<evidence type="ECO:0000313" key="2">
    <source>
        <dbReference type="EMBL" id="TDZ13455.1"/>
    </source>
</evidence>
<proteinExistence type="predicted"/>
<dbReference type="AlphaFoldDB" id="A0A4R8PM49"/>
<reference evidence="2 3" key="1">
    <citation type="submission" date="2018-11" db="EMBL/GenBank/DDBJ databases">
        <title>Genome sequence and assembly of Colletotrichum spinosum.</title>
        <authorList>
            <person name="Gan P."/>
            <person name="Shirasu K."/>
        </authorList>
    </citation>
    <scope>NUCLEOTIDE SEQUENCE [LARGE SCALE GENOMIC DNA]</scope>
    <source>
        <strain evidence="2 3">CBS 515.97</strain>
    </source>
</reference>
<feature type="compositionally biased region" description="Polar residues" evidence="1">
    <location>
        <begin position="323"/>
        <end position="338"/>
    </location>
</feature>
<dbReference type="PANTHER" id="PTHR38166:SF1">
    <property type="entry name" value="C2H2-TYPE DOMAIN-CONTAINING PROTEIN"/>
    <property type="match status" value="1"/>
</dbReference>
<feature type="region of interest" description="Disordered" evidence="1">
    <location>
        <begin position="115"/>
        <end position="158"/>
    </location>
</feature>
<comment type="caution">
    <text evidence="2">The sequence shown here is derived from an EMBL/GenBank/DDBJ whole genome shotgun (WGS) entry which is preliminary data.</text>
</comment>
<feature type="compositionally biased region" description="Low complexity" evidence="1">
    <location>
        <begin position="30"/>
        <end position="42"/>
    </location>
</feature>
<protein>
    <recommendedName>
        <fullName evidence="4">C2H2-type domain-containing protein</fullName>
    </recommendedName>
</protein>
<evidence type="ECO:0000256" key="1">
    <source>
        <dbReference type="SAM" id="MobiDB-lite"/>
    </source>
</evidence>
<dbReference type="Proteomes" id="UP000295083">
    <property type="component" value="Unassembled WGS sequence"/>
</dbReference>
<feature type="region of interest" description="Disordered" evidence="1">
    <location>
        <begin position="323"/>
        <end position="394"/>
    </location>
</feature>
<dbReference type="PANTHER" id="PTHR38166">
    <property type="entry name" value="C2H2-TYPE DOMAIN-CONTAINING PROTEIN-RELATED"/>
    <property type="match status" value="1"/>
</dbReference>
<evidence type="ECO:0000313" key="3">
    <source>
        <dbReference type="Proteomes" id="UP000295083"/>
    </source>
</evidence>
<keyword evidence="3" id="KW-1185">Reference proteome</keyword>
<accession>A0A4R8PM49</accession>